<dbReference type="PANTHER" id="PTHR48101">
    <property type="entry name" value="METHYLMALONYL-COA MUTASE, MITOCHONDRIAL-RELATED"/>
    <property type="match status" value="1"/>
</dbReference>
<keyword evidence="5" id="KW-0170">Cobalt</keyword>
<dbReference type="SUPFAM" id="SSF51703">
    <property type="entry name" value="Cobalamin (vitamin B12)-dependent enzymes"/>
    <property type="match status" value="1"/>
</dbReference>
<dbReference type="Proteomes" id="UP000007887">
    <property type="component" value="Chromosome"/>
</dbReference>
<dbReference type="AlphaFoldDB" id="I0GNZ9"/>
<keyword evidence="4 7" id="KW-0413">Isomerase</keyword>
<dbReference type="eggNOG" id="COG2185">
    <property type="taxonomic scope" value="Bacteria"/>
</dbReference>
<proteinExistence type="inferred from homology"/>
<dbReference type="OrthoDB" id="9762378at2"/>
<name>I0GNZ9_SELRL</name>
<evidence type="ECO:0000259" key="6">
    <source>
        <dbReference type="Pfam" id="PF01642"/>
    </source>
</evidence>
<dbReference type="InterPro" id="IPR016176">
    <property type="entry name" value="Cbl-dep_enz_cat"/>
</dbReference>
<comment type="cofactor">
    <cofactor evidence="1">
        <name>adenosylcob(III)alamin</name>
        <dbReference type="ChEBI" id="CHEBI:18408"/>
    </cofactor>
</comment>
<dbReference type="InterPro" id="IPR036724">
    <property type="entry name" value="Cobalamin-bd_sf"/>
</dbReference>
<dbReference type="HOGENOM" id="CLU_009523_6_0_9"/>
<dbReference type="EMBL" id="AP012292">
    <property type="protein sequence ID" value="BAL82486.1"/>
    <property type="molecule type" value="Genomic_DNA"/>
</dbReference>
<accession>I0GNZ9</accession>
<dbReference type="Gene3D" id="3.40.50.280">
    <property type="entry name" value="Cobalamin-binding domain"/>
    <property type="match status" value="1"/>
</dbReference>
<dbReference type="Gene3D" id="3.20.20.240">
    <property type="entry name" value="Methylmalonyl-CoA mutase"/>
    <property type="match status" value="1"/>
</dbReference>
<organism evidence="7 8">
    <name type="scientific">Selenomonas ruminantium subsp. lactilytica (strain NBRC 103574 / TAM6421)</name>
    <dbReference type="NCBI Taxonomy" id="927704"/>
    <lineage>
        <taxon>Bacteria</taxon>
        <taxon>Bacillati</taxon>
        <taxon>Bacillota</taxon>
        <taxon>Negativicutes</taxon>
        <taxon>Selenomonadales</taxon>
        <taxon>Selenomonadaceae</taxon>
        <taxon>Selenomonas</taxon>
    </lineage>
</organism>
<evidence type="ECO:0000313" key="7">
    <source>
        <dbReference type="EMBL" id="BAL82486.1"/>
    </source>
</evidence>
<dbReference type="GO" id="GO:0004494">
    <property type="term" value="F:methylmalonyl-CoA mutase activity"/>
    <property type="evidence" value="ECO:0007669"/>
    <property type="project" value="UniProtKB-EC"/>
</dbReference>
<evidence type="ECO:0000256" key="5">
    <source>
        <dbReference type="ARBA" id="ARBA00023285"/>
    </source>
</evidence>
<evidence type="ECO:0000256" key="4">
    <source>
        <dbReference type="ARBA" id="ARBA00023235"/>
    </source>
</evidence>
<dbReference type="GO" id="GO:0005737">
    <property type="term" value="C:cytoplasm"/>
    <property type="evidence" value="ECO:0007669"/>
    <property type="project" value="TreeGrafter"/>
</dbReference>
<sequence>MSNETGGELDLQAILKKAEQQTDFPDVPLDEFTPPTYEEWKEACIALLKGAPFEKKMYTKTYEGITFDPMYFRKDTEDILPKNSFPGMDDFLRGAQPSGYLGKPWGIAQACDETMPAENNELLRHEQEKGSTIYHIKLDSASLKAQDVRKAAAPGDEGVSVTTLDDMHTLLNGLKLDKYPLYLYAGESALPMLSLFAGALKASGQDLKQIRGIVGADPLGELAAGGKNSKDTASLYDEMARCAKWAIAHAPGLKTVFVRSDVYSRGGANDVQESAYTLATAVAYLRAMLERGLSIEEAAGQIMFGFSMGANFFLQIAKLRALRPLWSQIVEAFGGSKEAQRMHIHARPALFFKTVYDPYVNMLRNTTEIFSGVVGGVDSFESSPFDEPIRKGDEFSRRIARNVQIILQEEFGLLQPIDPAGGSWAVETLTKQMKEKIWAEFQVIEGKGGILKALQEGYPQSEIAGVLAARFKASETRKDRIVGNNMYPNMTETLLDPRPEDMAENKKQRTAQVEEYLADIDEAFKLEMLTALKAGKDEGELAIAAALAGATTEEIAGALAGGVSEEVASIAPHRWSERFEALRKLTEDYKAEHHDNVKIFLANMGPIPQHKARADFTTGFLQVGAFEVLTNNGFPTVEEAAQAAKESGADAVVICSTDATYPEIVPELAPKLHEVLPNATVFLAGAAPKDLLETYNEAGIDEYISVKANCYKILQLLQQKKGMIA</sequence>
<dbReference type="eggNOG" id="COG1884">
    <property type="taxonomic scope" value="Bacteria"/>
</dbReference>
<keyword evidence="3" id="KW-0846">Cobalamin</keyword>
<evidence type="ECO:0000313" key="8">
    <source>
        <dbReference type="Proteomes" id="UP000007887"/>
    </source>
</evidence>
<dbReference type="SUPFAM" id="SSF52242">
    <property type="entry name" value="Cobalamin (vitamin B12)-binding domain"/>
    <property type="match status" value="1"/>
</dbReference>
<dbReference type="GO" id="GO:0031419">
    <property type="term" value="F:cobalamin binding"/>
    <property type="evidence" value="ECO:0007669"/>
    <property type="project" value="UniProtKB-KW"/>
</dbReference>
<comment type="similarity">
    <text evidence="2">Belongs to the methylmalonyl-CoA mutase family.</text>
</comment>
<evidence type="ECO:0000256" key="3">
    <source>
        <dbReference type="ARBA" id="ARBA00022628"/>
    </source>
</evidence>
<evidence type="ECO:0000256" key="2">
    <source>
        <dbReference type="ARBA" id="ARBA00008465"/>
    </source>
</evidence>
<dbReference type="GO" id="GO:0046872">
    <property type="term" value="F:metal ion binding"/>
    <property type="evidence" value="ECO:0007669"/>
    <property type="project" value="InterPro"/>
</dbReference>
<feature type="domain" description="Methylmalonyl-CoA mutase alpha/beta chain catalytic" evidence="6">
    <location>
        <begin position="60"/>
        <end position="560"/>
    </location>
</feature>
<protein>
    <submittedName>
        <fullName evidence="7">Putative methylmalonyl-CoA mutase small subunit</fullName>
        <ecNumber evidence="7">5.4.99.2</ecNumber>
    </submittedName>
</protein>
<dbReference type="KEGG" id="sri:SELR_07780"/>
<dbReference type="GO" id="GO:0019678">
    <property type="term" value="P:propionate metabolic process, methylmalonyl pathway"/>
    <property type="evidence" value="ECO:0007669"/>
    <property type="project" value="TreeGrafter"/>
</dbReference>
<dbReference type="CDD" id="cd03677">
    <property type="entry name" value="MM_CoA_mutase_beta"/>
    <property type="match status" value="1"/>
</dbReference>
<reference evidence="7 8" key="1">
    <citation type="submission" date="2011-10" db="EMBL/GenBank/DDBJ databases">
        <title>Whole genome sequence of Selenomonas ruminantium subsp. lactilytica TAM6421.</title>
        <authorList>
            <person name="Oguchi A."/>
            <person name="Ankai A."/>
            <person name="Kaneko J."/>
            <person name="Yamada-Narita S."/>
            <person name="Fukui S."/>
            <person name="Takahashi M."/>
            <person name="Onodera T."/>
            <person name="Kojima S."/>
            <person name="Fushimi T."/>
            <person name="Abe N."/>
            <person name="Kamio Y."/>
            <person name="Yamazaki S."/>
            <person name="Fujita N."/>
        </authorList>
    </citation>
    <scope>NUCLEOTIDE SEQUENCE [LARGE SCALE GENOMIC DNA]</scope>
    <source>
        <strain evidence="8">NBRC 103574 / TAM6421</strain>
    </source>
</reference>
<dbReference type="EC" id="5.4.99.2" evidence="7"/>
<dbReference type="RefSeq" id="WP_014423925.1">
    <property type="nucleotide sequence ID" value="NC_017068.1"/>
</dbReference>
<evidence type="ECO:0000256" key="1">
    <source>
        <dbReference type="ARBA" id="ARBA00001922"/>
    </source>
</evidence>
<dbReference type="InterPro" id="IPR006099">
    <property type="entry name" value="MeMalonylCoA_mutase_a/b_cat"/>
</dbReference>
<dbReference type="PANTHER" id="PTHR48101:SF4">
    <property type="entry name" value="METHYLMALONYL-COA MUTASE, MITOCHONDRIAL"/>
    <property type="match status" value="1"/>
</dbReference>
<dbReference type="Pfam" id="PF01642">
    <property type="entry name" value="MM_CoA_mutase"/>
    <property type="match status" value="1"/>
</dbReference>
<dbReference type="PATRIC" id="fig|927704.6.peg.798"/>
<gene>
    <name evidence="7" type="primary">mutA</name>
    <name evidence="7" type="ordered locus">SELR_07780</name>
</gene>